<sequence length="91" mass="10582">MTPPCRVFASDALESEIQTDLTGRKRKGGDIELAKCKLFSMMQYECTIDKPEQASSPVRCLEVQRWFRQCRDKRGTFMVETTNWEGREEEA</sequence>
<dbReference type="RefSeq" id="XP_040710031.1">
    <property type="nucleotide sequence ID" value="XM_040854640.1"/>
</dbReference>
<dbReference type="Proteomes" id="UP000193689">
    <property type="component" value="Unassembled WGS sequence"/>
</dbReference>
<gene>
    <name evidence="1" type="ORF">BCR38DRAFT_308978</name>
</gene>
<evidence type="ECO:0000313" key="2">
    <source>
        <dbReference type="Proteomes" id="UP000193689"/>
    </source>
</evidence>
<dbReference type="InterPro" id="IPR024645">
    <property type="entry name" value="Mitochondr_Som1"/>
</dbReference>
<accession>A0A1Y2DAY8</accession>
<dbReference type="GO" id="GO:0042720">
    <property type="term" value="C:mitochondrial inner membrane peptidase complex"/>
    <property type="evidence" value="ECO:0007669"/>
    <property type="project" value="InterPro"/>
</dbReference>
<dbReference type="AlphaFoldDB" id="A0A1Y2DAY8"/>
<dbReference type="InParanoid" id="A0A1Y2DAY8"/>
<organism evidence="1 2">
    <name type="scientific">Pseudomassariella vexata</name>
    <dbReference type="NCBI Taxonomy" id="1141098"/>
    <lineage>
        <taxon>Eukaryota</taxon>
        <taxon>Fungi</taxon>
        <taxon>Dikarya</taxon>
        <taxon>Ascomycota</taxon>
        <taxon>Pezizomycotina</taxon>
        <taxon>Sordariomycetes</taxon>
        <taxon>Xylariomycetidae</taxon>
        <taxon>Amphisphaeriales</taxon>
        <taxon>Pseudomassariaceae</taxon>
        <taxon>Pseudomassariella</taxon>
    </lineage>
</organism>
<dbReference type="GeneID" id="63770852"/>
<evidence type="ECO:0000313" key="1">
    <source>
        <dbReference type="EMBL" id="ORY56314.1"/>
    </source>
</evidence>
<feature type="non-terminal residue" evidence="1">
    <location>
        <position position="91"/>
    </location>
</feature>
<dbReference type="OrthoDB" id="3983163at2759"/>
<dbReference type="EMBL" id="MCFJ01000023">
    <property type="protein sequence ID" value="ORY56314.1"/>
    <property type="molecule type" value="Genomic_DNA"/>
</dbReference>
<keyword evidence="2" id="KW-1185">Reference proteome</keyword>
<name>A0A1Y2DAY8_9PEZI</name>
<protein>
    <submittedName>
        <fullName evidence="1">Uncharacterized protein</fullName>
    </submittedName>
</protein>
<comment type="caution">
    <text evidence="1">The sequence shown here is derived from an EMBL/GenBank/DDBJ whole genome shotgun (WGS) entry which is preliminary data.</text>
</comment>
<proteinExistence type="predicted"/>
<dbReference type="Pfam" id="PF11093">
    <property type="entry name" value="Mitochondr_Som1"/>
    <property type="match status" value="1"/>
</dbReference>
<reference evidence="1 2" key="1">
    <citation type="submission" date="2016-07" db="EMBL/GenBank/DDBJ databases">
        <title>Pervasive Adenine N6-methylation of Active Genes in Fungi.</title>
        <authorList>
            <consortium name="DOE Joint Genome Institute"/>
            <person name="Mondo S.J."/>
            <person name="Dannebaum R.O."/>
            <person name="Kuo R.C."/>
            <person name="Labutti K."/>
            <person name="Haridas S."/>
            <person name="Kuo A."/>
            <person name="Salamov A."/>
            <person name="Ahrendt S.R."/>
            <person name="Lipzen A."/>
            <person name="Sullivan W."/>
            <person name="Andreopoulos W.B."/>
            <person name="Clum A."/>
            <person name="Lindquist E."/>
            <person name="Daum C."/>
            <person name="Ramamoorthy G.K."/>
            <person name="Gryganskyi A."/>
            <person name="Culley D."/>
            <person name="Magnuson J.K."/>
            <person name="James T.Y."/>
            <person name="O'Malley M.A."/>
            <person name="Stajich J.E."/>
            <person name="Spatafora J.W."/>
            <person name="Visel A."/>
            <person name="Grigoriev I.V."/>
        </authorList>
    </citation>
    <scope>NUCLEOTIDE SEQUENCE [LARGE SCALE GENOMIC DNA]</scope>
    <source>
        <strain evidence="1 2">CBS 129021</strain>
    </source>
</reference>